<sequence length="246" mass="28433">MMPFFPPRFCIPPPFYRAPPPPLLSPPLYRAPPPLLPPRFFGVSPSPPLPSLHNVHRLNYNVFINFRGEDTRQNITSHLYEALCNEGLLTFIDKKLERGHEIRVDILKAIEGSGISIIIFSEGYASSAWCLEELVKILECKKYYNQIVIPIFYHVDPSQVRHQTGTFANAFAYHEVHSSSRVHQWREALREAADISGFESKSIPVEAALVKRVVRDITHKICRAEEICRFQIMHEWQLLNNQRPFM</sequence>
<proteinExistence type="predicted"/>
<accession>A0ACC0XSK6</accession>
<keyword evidence="2" id="KW-1185">Reference proteome</keyword>
<evidence type="ECO:0000313" key="1">
    <source>
        <dbReference type="EMBL" id="KAJ0024304.1"/>
    </source>
</evidence>
<protein>
    <submittedName>
        <fullName evidence="1">Uncharacterized protein</fullName>
    </submittedName>
</protein>
<comment type="caution">
    <text evidence="1">The sequence shown here is derived from an EMBL/GenBank/DDBJ whole genome shotgun (WGS) entry which is preliminary data.</text>
</comment>
<reference evidence="2" key="1">
    <citation type="journal article" date="2023" name="G3 (Bethesda)">
        <title>Genome assembly and association tests identify interacting loci associated with vigor, precocity, and sex in interspecific pistachio rootstocks.</title>
        <authorList>
            <person name="Palmer W."/>
            <person name="Jacygrad E."/>
            <person name="Sagayaradj S."/>
            <person name="Cavanaugh K."/>
            <person name="Han R."/>
            <person name="Bertier L."/>
            <person name="Beede B."/>
            <person name="Kafkas S."/>
            <person name="Golino D."/>
            <person name="Preece J."/>
            <person name="Michelmore R."/>
        </authorList>
    </citation>
    <scope>NUCLEOTIDE SEQUENCE [LARGE SCALE GENOMIC DNA]</scope>
</reference>
<name>A0ACC0XSK6_9ROSI</name>
<gene>
    <name evidence="1" type="ORF">Pint_07122</name>
</gene>
<organism evidence="1 2">
    <name type="scientific">Pistacia integerrima</name>
    <dbReference type="NCBI Taxonomy" id="434235"/>
    <lineage>
        <taxon>Eukaryota</taxon>
        <taxon>Viridiplantae</taxon>
        <taxon>Streptophyta</taxon>
        <taxon>Embryophyta</taxon>
        <taxon>Tracheophyta</taxon>
        <taxon>Spermatophyta</taxon>
        <taxon>Magnoliopsida</taxon>
        <taxon>eudicotyledons</taxon>
        <taxon>Gunneridae</taxon>
        <taxon>Pentapetalae</taxon>
        <taxon>rosids</taxon>
        <taxon>malvids</taxon>
        <taxon>Sapindales</taxon>
        <taxon>Anacardiaceae</taxon>
        <taxon>Pistacia</taxon>
    </lineage>
</organism>
<evidence type="ECO:0000313" key="2">
    <source>
        <dbReference type="Proteomes" id="UP001163603"/>
    </source>
</evidence>
<dbReference type="EMBL" id="CM047745">
    <property type="protein sequence ID" value="KAJ0024304.1"/>
    <property type="molecule type" value="Genomic_DNA"/>
</dbReference>
<dbReference type="Proteomes" id="UP001163603">
    <property type="component" value="Chromosome 10"/>
</dbReference>